<protein>
    <submittedName>
        <fullName evidence="3">Uncharacterized protein</fullName>
    </submittedName>
</protein>
<sequence>MCQSFDYQSQGDSEGREPDGFDIDPLEQEIEQEWSKLRDVITDTRSKISNTFSLSLSGGGGALPCFPIVDWNGVTRQTCLSDYSSELSVLAAAIFFMCVIVGILIILR</sequence>
<gene>
    <name evidence="3" type="ORF">SAMN02745729_13128</name>
</gene>
<name>A0A1H4H7W9_9GAMM</name>
<keyword evidence="2" id="KW-0472">Membrane</keyword>
<dbReference type="AlphaFoldDB" id="A0A1H4H7W9"/>
<evidence type="ECO:0000256" key="1">
    <source>
        <dbReference type="SAM" id="MobiDB-lite"/>
    </source>
</evidence>
<dbReference type="Proteomes" id="UP000242469">
    <property type="component" value="Unassembled WGS sequence"/>
</dbReference>
<reference evidence="4" key="1">
    <citation type="submission" date="2016-10" db="EMBL/GenBank/DDBJ databases">
        <authorList>
            <person name="Varghese N."/>
            <person name="Submissions S."/>
        </authorList>
    </citation>
    <scope>NUCLEOTIDE SEQUENCE [LARGE SCALE GENOMIC DNA]</scope>
    <source>
        <strain evidence="4">DSM 11526</strain>
    </source>
</reference>
<feature type="transmembrane region" description="Helical" evidence="2">
    <location>
        <begin position="87"/>
        <end position="107"/>
    </location>
</feature>
<accession>A0A1H4H7W9</accession>
<evidence type="ECO:0000313" key="3">
    <source>
        <dbReference type="EMBL" id="SEB17937.1"/>
    </source>
</evidence>
<keyword evidence="2" id="KW-0812">Transmembrane</keyword>
<evidence type="ECO:0000256" key="2">
    <source>
        <dbReference type="SAM" id="Phobius"/>
    </source>
</evidence>
<dbReference type="EMBL" id="FNRJ01000031">
    <property type="protein sequence ID" value="SEB17937.1"/>
    <property type="molecule type" value="Genomic_DNA"/>
</dbReference>
<keyword evidence="4" id="KW-1185">Reference proteome</keyword>
<dbReference type="STRING" id="1122198.SAMN02745729_13128"/>
<organism evidence="3 4">
    <name type="scientific">Marinobacterium iners DSM 11526</name>
    <dbReference type="NCBI Taxonomy" id="1122198"/>
    <lineage>
        <taxon>Bacteria</taxon>
        <taxon>Pseudomonadati</taxon>
        <taxon>Pseudomonadota</taxon>
        <taxon>Gammaproteobacteria</taxon>
        <taxon>Oceanospirillales</taxon>
        <taxon>Oceanospirillaceae</taxon>
        <taxon>Marinobacterium</taxon>
    </lineage>
</organism>
<feature type="region of interest" description="Disordered" evidence="1">
    <location>
        <begin position="1"/>
        <end position="24"/>
    </location>
</feature>
<evidence type="ECO:0000313" key="4">
    <source>
        <dbReference type="Proteomes" id="UP000242469"/>
    </source>
</evidence>
<keyword evidence="2" id="KW-1133">Transmembrane helix</keyword>
<feature type="compositionally biased region" description="Polar residues" evidence="1">
    <location>
        <begin position="1"/>
        <end position="12"/>
    </location>
</feature>
<proteinExistence type="predicted"/>